<keyword evidence="2" id="KW-0808">Transferase</keyword>
<accession>A0ABW0YNS4</accession>
<gene>
    <name evidence="5" type="ORF">ACFPU1_03140</name>
</gene>
<evidence type="ECO:0000313" key="6">
    <source>
        <dbReference type="Proteomes" id="UP001596142"/>
    </source>
</evidence>
<evidence type="ECO:0000313" key="5">
    <source>
        <dbReference type="EMBL" id="MFC5711769.1"/>
    </source>
</evidence>
<protein>
    <submittedName>
        <fullName evidence="5">Glycosyltransferase family 61 protein</fullName>
    </submittedName>
</protein>
<evidence type="ECO:0000256" key="2">
    <source>
        <dbReference type="ARBA" id="ARBA00022679"/>
    </source>
</evidence>
<organism evidence="5 6">
    <name type="scientific">Thalassorhabdus alkalitolerans</name>
    <dbReference type="NCBI Taxonomy" id="2282697"/>
    <lineage>
        <taxon>Bacteria</taxon>
        <taxon>Bacillati</taxon>
        <taxon>Bacillota</taxon>
        <taxon>Bacilli</taxon>
        <taxon>Bacillales</taxon>
        <taxon>Bacillaceae</taxon>
        <taxon>Thalassorhabdus</taxon>
    </lineage>
</organism>
<dbReference type="Pfam" id="PF04577">
    <property type="entry name" value="Glyco_transf_61"/>
    <property type="match status" value="1"/>
</dbReference>
<evidence type="ECO:0000259" key="4">
    <source>
        <dbReference type="Pfam" id="PF04577"/>
    </source>
</evidence>
<name>A0ABW0YNS4_9BACI</name>
<dbReference type="Proteomes" id="UP001596142">
    <property type="component" value="Unassembled WGS sequence"/>
</dbReference>
<dbReference type="PANTHER" id="PTHR20961">
    <property type="entry name" value="GLYCOSYLTRANSFERASE"/>
    <property type="match status" value="1"/>
</dbReference>
<dbReference type="RefSeq" id="WP_385938491.1">
    <property type="nucleotide sequence ID" value="NZ_JBHSOZ010000003.1"/>
</dbReference>
<keyword evidence="3" id="KW-0325">Glycoprotein</keyword>
<dbReference type="EMBL" id="JBHSOZ010000003">
    <property type="protein sequence ID" value="MFC5711769.1"/>
    <property type="molecule type" value="Genomic_DNA"/>
</dbReference>
<keyword evidence="1" id="KW-0328">Glycosyltransferase</keyword>
<comment type="caution">
    <text evidence="5">The sequence shown here is derived from an EMBL/GenBank/DDBJ whole genome shotgun (WGS) entry which is preliminary data.</text>
</comment>
<evidence type="ECO:0000256" key="1">
    <source>
        <dbReference type="ARBA" id="ARBA00022676"/>
    </source>
</evidence>
<reference evidence="6" key="1">
    <citation type="journal article" date="2019" name="Int. J. Syst. Evol. Microbiol.">
        <title>The Global Catalogue of Microorganisms (GCM) 10K type strain sequencing project: providing services to taxonomists for standard genome sequencing and annotation.</title>
        <authorList>
            <consortium name="The Broad Institute Genomics Platform"/>
            <consortium name="The Broad Institute Genome Sequencing Center for Infectious Disease"/>
            <person name="Wu L."/>
            <person name="Ma J."/>
        </authorList>
    </citation>
    <scope>NUCLEOTIDE SEQUENCE [LARGE SCALE GENOMIC DNA]</scope>
    <source>
        <strain evidence="6">CECT 7184</strain>
    </source>
</reference>
<feature type="domain" description="Glycosyltransferase 61 catalytic" evidence="4">
    <location>
        <begin position="142"/>
        <end position="317"/>
    </location>
</feature>
<keyword evidence="6" id="KW-1185">Reference proteome</keyword>
<dbReference type="InterPro" id="IPR007657">
    <property type="entry name" value="Glycosyltransferase_61"/>
</dbReference>
<evidence type="ECO:0000256" key="3">
    <source>
        <dbReference type="ARBA" id="ARBA00023180"/>
    </source>
</evidence>
<dbReference type="InterPro" id="IPR049625">
    <property type="entry name" value="Glyco_transf_61_cat"/>
</dbReference>
<proteinExistence type="predicted"/>
<sequence length="380" mass="44144">MRIDLEHFPPPSGFYYSTKEYCAQETLNNKKTTYYSEFTFDHSSIRSMPKSIHSSIPWEFKRAYYNIPPKEFVAEIPRGRIVEGCHLVTENNKILWDVSIHYGPYLTVEPNNHPLLQMKHLPPMKETTDKAAALTFCASQYYYHWMFDILPRIRLLSLKGIKVDKYIINRNGPKQPFQDETLHKLGINSDKIIEADKKFHMRASNLVVSSLSGYKGQMPKWTCDFLRESFLDNDEIVENDSGSKLIYITRQNARHRKVINDLKIQEFLKEIGFKIIKLETLSVKEQARLFNNAKVIVGAHGGGFTNLVFCQPNTKVIELFSPTWVAPLYWILSNHLDLDYYFLIGEGERPPDYVDVPGCFNDIEIKMKKLKKTLKLAGVY</sequence>